<feature type="region of interest" description="Disordered" evidence="7">
    <location>
        <begin position="1"/>
        <end position="44"/>
    </location>
</feature>
<feature type="domain" description="C2H2-type" evidence="8">
    <location>
        <begin position="387"/>
        <end position="409"/>
    </location>
</feature>
<organism evidence="9 10">
    <name type="scientific">Tropilaelaps mercedesae</name>
    <dbReference type="NCBI Taxonomy" id="418985"/>
    <lineage>
        <taxon>Eukaryota</taxon>
        <taxon>Metazoa</taxon>
        <taxon>Ecdysozoa</taxon>
        <taxon>Arthropoda</taxon>
        <taxon>Chelicerata</taxon>
        <taxon>Arachnida</taxon>
        <taxon>Acari</taxon>
        <taxon>Parasitiformes</taxon>
        <taxon>Mesostigmata</taxon>
        <taxon>Gamasina</taxon>
        <taxon>Dermanyssoidea</taxon>
        <taxon>Laelapidae</taxon>
        <taxon>Tropilaelaps</taxon>
    </lineage>
</organism>
<evidence type="ECO:0000256" key="2">
    <source>
        <dbReference type="ARBA" id="ARBA00022737"/>
    </source>
</evidence>
<feature type="region of interest" description="Disordered" evidence="7">
    <location>
        <begin position="205"/>
        <end position="275"/>
    </location>
</feature>
<dbReference type="GO" id="GO:0005667">
    <property type="term" value="C:transcription regulator complex"/>
    <property type="evidence" value="ECO:0007669"/>
    <property type="project" value="TreeGrafter"/>
</dbReference>
<feature type="domain" description="C2H2-type" evidence="8">
    <location>
        <begin position="359"/>
        <end position="386"/>
    </location>
</feature>
<feature type="region of interest" description="Disordered" evidence="7">
    <location>
        <begin position="406"/>
        <end position="449"/>
    </location>
</feature>
<dbReference type="GO" id="GO:0031519">
    <property type="term" value="C:PcG protein complex"/>
    <property type="evidence" value="ECO:0007669"/>
    <property type="project" value="TreeGrafter"/>
</dbReference>
<gene>
    <name evidence="9" type="ORF">BIW11_12867</name>
</gene>
<feature type="compositionally biased region" description="Low complexity" evidence="7">
    <location>
        <begin position="94"/>
        <end position="105"/>
    </location>
</feature>
<dbReference type="PANTHER" id="PTHR14003">
    <property type="entry name" value="TRANSCRIPTIONAL REPRESSOR PROTEIN YY"/>
    <property type="match status" value="1"/>
</dbReference>
<evidence type="ECO:0000256" key="1">
    <source>
        <dbReference type="ARBA" id="ARBA00022723"/>
    </source>
</evidence>
<dbReference type="GO" id="GO:0000981">
    <property type="term" value="F:DNA-binding transcription factor activity, RNA polymerase II-specific"/>
    <property type="evidence" value="ECO:0007669"/>
    <property type="project" value="TreeGrafter"/>
</dbReference>
<keyword evidence="4" id="KW-0862">Zinc</keyword>
<accession>A0A1V9X4T3</accession>
<dbReference type="InterPro" id="IPR036236">
    <property type="entry name" value="Znf_C2H2_sf"/>
</dbReference>
<evidence type="ECO:0000256" key="6">
    <source>
        <dbReference type="PROSITE-ProRule" id="PRU00042"/>
    </source>
</evidence>
<keyword evidence="5" id="KW-0539">Nucleus</keyword>
<dbReference type="Gene3D" id="3.30.160.60">
    <property type="entry name" value="Classic Zinc Finger"/>
    <property type="match status" value="5"/>
</dbReference>
<evidence type="ECO:0000256" key="3">
    <source>
        <dbReference type="ARBA" id="ARBA00022771"/>
    </source>
</evidence>
<feature type="domain" description="C2H2-type" evidence="8">
    <location>
        <begin position="331"/>
        <end position="358"/>
    </location>
</feature>
<feature type="compositionally biased region" description="Low complexity" evidence="7">
    <location>
        <begin position="411"/>
        <end position="427"/>
    </location>
</feature>
<dbReference type="GO" id="GO:0000785">
    <property type="term" value="C:chromatin"/>
    <property type="evidence" value="ECO:0007669"/>
    <property type="project" value="TreeGrafter"/>
</dbReference>
<evidence type="ECO:0000313" key="10">
    <source>
        <dbReference type="Proteomes" id="UP000192247"/>
    </source>
</evidence>
<feature type="compositionally biased region" description="Polar residues" evidence="7">
    <location>
        <begin position="428"/>
        <end position="449"/>
    </location>
</feature>
<evidence type="ECO:0000259" key="8">
    <source>
        <dbReference type="PROSITE" id="PS50157"/>
    </source>
</evidence>
<feature type="domain" description="C2H2-type" evidence="8">
    <location>
        <begin position="303"/>
        <end position="330"/>
    </location>
</feature>
<dbReference type="FunFam" id="3.30.160.60:FF:002343">
    <property type="entry name" value="Zinc finger protein 33A"/>
    <property type="match status" value="1"/>
</dbReference>
<dbReference type="InterPro" id="IPR013087">
    <property type="entry name" value="Znf_C2H2_type"/>
</dbReference>
<evidence type="ECO:0000313" key="9">
    <source>
        <dbReference type="EMBL" id="OQR68514.1"/>
    </source>
</evidence>
<dbReference type="InParanoid" id="A0A1V9X4T3"/>
<dbReference type="SUPFAM" id="SSF57667">
    <property type="entry name" value="beta-beta-alpha zinc fingers"/>
    <property type="match status" value="3"/>
</dbReference>
<keyword evidence="3 6" id="KW-0863">Zinc-finger</keyword>
<dbReference type="Pfam" id="PF00096">
    <property type="entry name" value="zf-C2H2"/>
    <property type="match status" value="5"/>
</dbReference>
<dbReference type="GO" id="GO:0008270">
    <property type="term" value="F:zinc ion binding"/>
    <property type="evidence" value="ECO:0007669"/>
    <property type="project" value="UniProtKB-KW"/>
</dbReference>
<dbReference type="PANTHER" id="PTHR14003:SF23">
    <property type="entry name" value="ZINC FINGER PROTEIN 143"/>
    <property type="match status" value="1"/>
</dbReference>
<feature type="region of interest" description="Disordered" evidence="7">
    <location>
        <begin position="56"/>
        <end position="141"/>
    </location>
</feature>
<keyword evidence="2" id="KW-0677">Repeat</keyword>
<dbReference type="FunFam" id="3.30.160.60:FF:000912">
    <property type="entry name" value="Zinc finger protein 660"/>
    <property type="match status" value="1"/>
</dbReference>
<keyword evidence="10" id="KW-1185">Reference proteome</keyword>
<proteinExistence type="predicted"/>
<dbReference type="FunFam" id="3.30.160.60:FF:001049">
    <property type="entry name" value="zinc finger protein 319"/>
    <property type="match status" value="1"/>
</dbReference>
<dbReference type="AlphaFoldDB" id="A0A1V9X4T3"/>
<dbReference type="STRING" id="418985.A0A1V9X4T3"/>
<dbReference type="EMBL" id="MNPL01024485">
    <property type="protein sequence ID" value="OQR68514.1"/>
    <property type="molecule type" value="Genomic_DNA"/>
</dbReference>
<keyword evidence="1" id="KW-0479">Metal-binding</keyword>
<dbReference type="SMART" id="SM00355">
    <property type="entry name" value="ZnF_C2H2"/>
    <property type="match status" value="5"/>
</dbReference>
<feature type="compositionally biased region" description="Gly residues" evidence="7">
    <location>
        <begin position="17"/>
        <end position="26"/>
    </location>
</feature>
<feature type="compositionally biased region" description="Polar residues" evidence="7">
    <location>
        <begin position="32"/>
        <end position="44"/>
    </location>
</feature>
<evidence type="ECO:0000256" key="4">
    <source>
        <dbReference type="ARBA" id="ARBA00022833"/>
    </source>
</evidence>
<feature type="compositionally biased region" description="Low complexity" evidence="7">
    <location>
        <begin position="68"/>
        <end position="86"/>
    </location>
</feature>
<dbReference type="GO" id="GO:0000978">
    <property type="term" value="F:RNA polymerase II cis-regulatory region sequence-specific DNA binding"/>
    <property type="evidence" value="ECO:0007669"/>
    <property type="project" value="TreeGrafter"/>
</dbReference>
<comment type="caution">
    <text evidence="9">The sequence shown here is derived from an EMBL/GenBank/DDBJ whole genome shotgun (WGS) entry which is preliminary data.</text>
</comment>
<feature type="domain" description="C2H2-type" evidence="8">
    <location>
        <begin position="275"/>
        <end position="302"/>
    </location>
</feature>
<dbReference type="FunFam" id="3.30.160.60:FF:001290">
    <property type="entry name" value="Zinc finger 45-like"/>
    <property type="match status" value="1"/>
</dbReference>
<dbReference type="PROSITE" id="PS50157">
    <property type="entry name" value="ZINC_FINGER_C2H2_2"/>
    <property type="match status" value="5"/>
</dbReference>
<protein>
    <submittedName>
        <fullName evidence="9">Zinc finger protein-like</fullName>
    </submittedName>
</protein>
<sequence length="449" mass="47038">MFHMSVYKSSGASSPSGAGGTGGLGTLGPVSEDNSVDSFLSSHGVSVSLSRLPPVSSIIKNESPPPTDSLQQPPSSQQHQQSGAPSETGHHTQQHGQPHSHSQSSLELAHSVFSGRGLPPLTAPHTSDTQHDWSYQSDASSSLLSKQQVSQLGLPVSSMFLKQEQLGQLKAELDTHTTQFGSLDFSQHSQAPPLSIAASHSSTLIGQVGPSQGAGGPGQAQGDTPASAGPSGRHGKRRGPAVSQQDPQQAGSSTGVLASESSSSQAGTGGNSKQHVCPICSKVLATRNVYQLHMRSHSGEKPFKCEQCGNKFSQKTSLTRHFRSHTGERPFSCEVCGKRFADKERIKIHMRTHTGEKPFSCEVCGKRFSQKSTVKRHMSVHTGAKPFQCATCGKGFANRGNLNAHAKTHGTASTSSSRDSNRANSATTSTVPSGSGSAQPHNLPSSSVS</sequence>
<dbReference type="Proteomes" id="UP000192247">
    <property type="component" value="Unassembled WGS sequence"/>
</dbReference>
<dbReference type="PROSITE" id="PS00028">
    <property type="entry name" value="ZINC_FINGER_C2H2_1"/>
    <property type="match status" value="5"/>
</dbReference>
<evidence type="ECO:0000256" key="5">
    <source>
        <dbReference type="ARBA" id="ARBA00023242"/>
    </source>
</evidence>
<name>A0A1V9X4T3_9ACAR</name>
<dbReference type="OrthoDB" id="6436585at2759"/>
<evidence type="ECO:0000256" key="7">
    <source>
        <dbReference type="SAM" id="MobiDB-lite"/>
    </source>
</evidence>
<feature type="compositionally biased region" description="Polar residues" evidence="7">
    <location>
        <begin position="242"/>
        <end position="274"/>
    </location>
</feature>
<reference evidence="9 10" key="1">
    <citation type="journal article" date="2017" name="Gigascience">
        <title>Draft genome of the honey bee ectoparasitic mite, Tropilaelaps mercedesae, is shaped by the parasitic life history.</title>
        <authorList>
            <person name="Dong X."/>
            <person name="Armstrong S.D."/>
            <person name="Xia D."/>
            <person name="Makepeace B.L."/>
            <person name="Darby A.C."/>
            <person name="Kadowaki T."/>
        </authorList>
    </citation>
    <scope>NUCLEOTIDE SEQUENCE [LARGE SCALE GENOMIC DNA]</scope>
    <source>
        <strain evidence="9">Wuxi-XJTLU</strain>
    </source>
</reference>